<dbReference type="Gene3D" id="3.30.420.10">
    <property type="entry name" value="Ribonuclease H-like superfamily/Ribonuclease H"/>
    <property type="match status" value="1"/>
</dbReference>
<keyword evidence="6" id="KW-1185">Reference proteome</keyword>
<accession>A0A6P8AMX9</accession>
<dbReference type="InterPro" id="IPR000477">
    <property type="entry name" value="RT_dom"/>
</dbReference>
<feature type="domain" description="Reverse transcriptase" evidence="4">
    <location>
        <begin position="972"/>
        <end position="1253"/>
    </location>
</feature>
<evidence type="ECO:0000259" key="5">
    <source>
        <dbReference type="PROSITE" id="PS50879"/>
    </source>
</evidence>
<dbReference type="GO" id="GO:0005739">
    <property type="term" value="C:mitochondrion"/>
    <property type="evidence" value="ECO:0007669"/>
    <property type="project" value="UniProtKB-SubCell"/>
</dbReference>
<evidence type="ECO:0000256" key="2">
    <source>
        <dbReference type="ARBA" id="ARBA00023128"/>
    </source>
</evidence>
<name>A0A6P8AMX9_PYRGI</name>
<dbReference type="InterPro" id="IPR005135">
    <property type="entry name" value="Endo/exonuclease/phosphatase"/>
</dbReference>
<dbReference type="RefSeq" id="XP_030976265.1">
    <property type="nucleotide sequence ID" value="XM_031132279.1"/>
</dbReference>
<evidence type="ECO:0000313" key="6">
    <source>
        <dbReference type="Proteomes" id="UP000515153"/>
    </source>
</evidence>
<dbReference type="GeneID" id="41967184"/>
<comment type="subcellular location">
    <subcellularLocation>
        <location evidence="1">Mitochondrion</location>
    </subcellularLocation>
</comment>
<dbReference type="PROSITE" id="PS50878">
    <property type="entry name" value="RT_POL"/>
    <property type="match status" value="1"/>
</dbReference>
<feature type="region of interest" description="Disordered" evidence="3">
    <location>
        <begin position="1"/>
        <end position="64"/>
    </location>
</feature>
<feature type="region of interest" description="Disordered" evidence="3">
    <location>
        <begin position="466"/>
        <end position="506"/>
    </location>
</feature>
<dbReference type="KEGG" id="pgri:PgNI_12328"/>
<reference evidence="7" key="2">
    <citation type="submission" date="2019-10" db="EMBL/GenBank/DDBJ databases">
        <authorList>
            <consortium name="NCBI Genome Project"/>
        </authorList>
    </citation>
    <scope>NUCLEOTIDE SEQUENCE</scope>
    <source>
        <strain evidence="7">NI907</strain>
    </source>
</reference>
<dbReference type="SUPFAM" id="SSF56672">
    <property type="entry name" value="DNA/RNA polymerases"/>
    <property type="match status" value="1"/>
</dbReference>
<dbReference type="Pfam" id="PF00075">
    <property type="entry name" value="RNase_H"/>
    <property type="match status" value="1"/>
</dbReference>
<feature type="compositionally biased region" description="Low complexity" evidence="3">
    <location>
        <begin position="466"/>
        <end position="478"/>
    </location>
</feature>
<evidence type="ECO:0000256" key="3">
    <source>
        <dbReference type="SAM" id="MobiDB-lite"/>
    </source>
</evidence>
<protein>
    <recommendedName>
        <fullName evidence="8">Reverse transcriptase</fullName>
    </recommendedName>
</protein>
<dbReference type="CDD" id="cd01650">
    <property type="entry name" value="RT_nLTR_like"/>
    <property type="match status" value="1"/>
</dbReference>
<dbReference type="InterPro" id="IPR002156">
    <property type="entry name" value="RNaseH_domain"/>
</dbReference>
<dbReference type="PANTHER" id="PTHR33481:SF1">
    <property type="entry name" value="ENDONUCLEASE_EXONUCLEASE_PHOSPHATASE DOMAIN-CONTAINING PROTEIN-RELATED"/>
    <property type="match status" value="1"/>
</dbReference>
<dbReference type="InterPro" id="IPR036397">
    <property type="entry name" value="RNaseH_sf"/>
</dbReference>
<feature type="compositionally biased region" description="Basic and acidic residues" evidence="3">
    <location>
        <begin position="49"/>
        <end position="59"/>
    </location>
</feature>
<feature type="region of interest" description="Disordered" evidence="3">
    <location>
        <begin position="129"/>
        <end position="163"/>
    </location>
</feature>
<feature type="compositionally biased region" description="Polar residues" evidence="3">
    <location>
        <begin position="482"/>
        <end position="494"/>
    </location>
</feature>
<dbReference type="SUPFAM" id="SSF53098">
    <property type="entry name" value="Ribonuclease H-like"/>
    <property type="match status" value="1"/>
</dbReference>
<sequence length="1755" mass="194621">MPSQAFVAAAASRRPHRGPARAQPSGLAESQHAPDSQQPKRPYHGAAEPAKDAAARHPPSDGAARLDMTQLIQKLQRDVDVQKEVYQNVEAHFARILRDYEGDKYKDHRKLAMSIEDVVLGHLRLQMLGEKERPRSPSRSPPKTDQGSPADSRAGKATVPGAANRSWATVAASAAFSARAAITTPSEGGSTPPPPVRKQPDHRVLIRTHQPGLDPREPFALRRKTSEAVGVALAEIPAIMRTPTGWAIRAANATIKDKLLEAGAQEEIKRIFNGTSITIPQRWYNYAVPGVPRTIHSPWDDEPLDVQQYIKEEAKTQAGLNPVECKPSRHGYNPATGTATWIISFLQPVPRLFTLFGTSGKSRLVEKNPRIELHSTGCQGYCNAKRCIRPKKCGQCSRKAHAGECKDPPKCANCCGPFPAGHKGCPAAPKLENNKVIRPSVRKLKDIRRHGQARYTKELERTAETAAKAAVRAAGQAAQPTEVASSNKSSTTSGKRNRSTSDAGAIRQFLTRFAPPTSSKRQVPHLSLLEICRQQGVDIINIQEPACYLGTRTQTHPGYDIFAPTDHWNATSWDEFVAIRPRVLTYVRKQAGLWVVQRRPTQTRDALWLEINGTQILHVYRDVLSTEMLDLVCGTEITGPTVVGGDFNLIAQAYEPDRSNARGGRELTRWAEGSGMEFTGEIGVPTHQAGGVLDMVFSNIPFAITKVAEELHTGSDHQTLTTNLPTKGKQYFEPINYVVRENKLETFRNLVGVGIASLSDPELAEDGPALDVWVDNFNSMWQSALIAGGTAPNKRGRSAPWWTRDCQNLWAKYRTARRASGPRAGRTQEEKDYITGVRRAKADYWRRTIDEITDGKGLWDVVGWHKLAPNLRSPPLIHNGTSIHDPITKAETLQKEVLGRFSKDDDLTEDPLDGWVQQEAKIQWDTAVSAEEAEKSCIGVQSTSPGTDGITVRVLTACWTVLSEPVRKLYQRCLELSWYPKPWKRAEVVMLPKAGKRDKTNIRSWRPIALLSCLGKGLERVFGRRIAWAALQHGILSPTHGGALPRRSATDLICALTHDIEMALAEGKAVTIVTSDVQGAFDALLPKRLIKEMRAMGFDIRLLRLVDHFLADRQARVRLEAATTEYSSLECGTPQGSPASPVLYMVYLAVLVKAGGRWRVAYADDILNWRTSPSVRQNVEELQNAMGEMYRSGAEHKITFAPEKTEMIHITRSRTEKDVAMQINDKTIQPITTVPDTSAISAVPGLRWLGFWFDKRLSGRRHVDERSTKAMVVARHLRSLAGVKYGPPAASLRKAAVTCVLSSVSYAAEAWYDPRKRQKGLLTAVKRPLVHAARAVLPVWKTAPTASILRDAGLPSAKVAMEHHRLKYAFRLRLADKLHPLYRRQFRHLVERGRNAGQLQPRASKLLDAEMVFPPLIPTQLSPPRYTPGSRKDPTGGKSKRKAAKDFQRWAKQLGPNDILVFSDGSEQFDQNQGHLVGYGFIVYRKGEITAQGSAALGGPCHVFDAETVGALRGLEAADANPGDTIWVCVDSASVIWGLRGSASLSSQWAYIRFHELVEELKDTGVSVRIRWCPGHEGIEGNEKADRLADEGAKGPADTDPRTQGATVSGIRSELRKAAREASARCWQARKTSDAYDRWQLEYNPTKEPNELGLPRRILGHYLAMRTGHGDFRGYHDRFAHQGAKTQCAWCDNSTAPDHLVHCPNSVKLWKKWPNGPTRRPNTQTRQEYLYKTLGNPRAFEEFAAITGHFTLPPR</sequence>
<evidence type="ECO:0008006" key="8">
    <source>
        <dbReference type="Google" id="ProtNLM"/>
    </source>
</evidence>
<dbReference type="SUPFAM" id="SSF56219">
    <property type="entry name" value="DNase I-like"/>
    <property type="match status" value="1"/>
</dbReference>
<evidence type="ECO:0000256" key="1">
    <source>
        <dbReference type="ARBA" id="ARBA00004173"/>
    </source>
</evidence>
<dbReference type="Pfam" id="PF03372">
    <property type="entry name" value="Exo_endo_phos"/>
    <property type="match status" value="1"/>
</dbReference>
<dbReference type="Proteomes" id="UP000515153">
    <property type="component" value="Unplaced"/>
</dbReference>
<dbReference type="Pfam" id="PF00078">
    <property type="entry name" value="RVT_1"/>
    <property type="match status" value="1"/>
</dbReference>
<dbReference type="Gene3D" id="3.60.10.10">
    <property type="entry name" value="Endonuclease/exonuclease/phosphatase"/>
    <property type="match status" value="1"/>
</dbReference>
<evidence type="ECO:0000259" key="4">
    <source>
        <dbReference type="PROSITE" id="PS50878"/>
    </source>
</evidence>
<reference evidence="7" key="1">
    <citation type="journal article" date="2019" name="Mol. Biol. Evol.">
        <title>Blast fungal genomes show frequent chromosomal changes, gene gains and losses, and effector gene turnover.</title>
        <authorList>
            <person name="Gomez Luciano L.B."/>
            <person name="Jason Tsai I."/>
            <person name="Chuma I."/>
            <person name="Tosa Y."/>
            <person name="Chen Y.H."/>
            <person name="Li J.Y."/>
            <person name="Li M.Y."/>
            <person name="Jade Lu M.Y."/>
            <person name="Nakayashiki H."/>
            <person name="Li W.H."/>
        </authorList>
    </citation>
    <scope>NUCLEOTIDE SEQUENCE</scope>
    <source>
        <strain evidence="7">NI907</strain>
    </source>
</reference>
<evidence type="ECO:0000313" key="7">
    <source>
        <dbReference type="RefSeq" id="XP_030976265.1"/>
    </source>
</evidence>
<gene>
    <name evidence="7" type="ORF">PgNI_12328</name>
</gene>
<dbReference type="CDD" id="cd09276">
    <property type="entry name" value="Rnase_HI_RT_non_LTR"/>
    <property type="match status" value="1"/>
</dbReference>
<dbReference type="InterPro" id="IPR012337">
    <property type="entry name" value="RNaseH-like_sf"/>
</dbReference>
<keyword evidence="2" id="KW-0496">Mitochondrion</keyword>
<dbReference type="InterPro" id="IPR036691">
    <property type="entry name" value="Endo/exonu/phosph_ase_sf"/>
</dbReference>
<feature type="domain" description="RNase H type-1" evidence="5">
    <location>
        <begin position="1455"/>
        <end position="1594"/>
    </location>
</feature>
<organism evidence="6 7">
    <name type="scientific">Pyricularia grisea</name>
    <name type="common">Crabgrass-specific blast fungus</name>
    <name type="synonym">Magnaporthe grisea</name>
    <dbReference type="NCBI Taxonomy" id="148305"/>
    <lineage>
        <taxon>Eukaryota</taxon>
        <taxon>Fungi</taxon>
        <taxon>Dikarya</taxon>
        <taxon>Ascomycota</taxon>
        <taxon>Pezizomycotina</taxon>
        <taxon>Sordariomycetes</taxon>
        <taxon>Sordariomycetidae</taxon>
        <taxon>Magnaporthales</taxon>
        <taxon>Pyriculariaceae</taxon>
        <taxon>Pyricularia</taxon>
    </lineage>
</organism>
<dbReference type="InterPro" id="IPR043502">
    <property type="entry name" value="DNA/RNA_pol_sf"/>
</dbReference>
<feature type="region of interest" description="Disordered" evidence="3">
    <location>
        <begin position="1418"/>
        <end position="1445"/>
    </location>
</feature>
<dbReference type="PROSITE" id="PS50879">
    <property type="entry name" value="RNASE_H_1"/>
    <property type="match status" value="1"/>
</dbReference>
<dbReference type="GO" id="GO:0004523">
    <property type="term" value="F:RNA-DNA hybrid ribonuclease activity"/>
    <property type="evidence" value="ECO:0007669"/>
    <property type="project" value="InterPro"/>
</dbReference>
<proteinExistence type="predicted"/>
<feature type="region of interest" description="Disordered" evidence="3">
    <location>
        <begin position="1581"/>
        <end position="1609"/>
    </location>
</feature>
<reference evidence="7" key="3">
    <citation type="submission" date="2025-08" db="UniProtKB">
        <authorList>
            <consortium name="RefSeq"/>
        </authorList>
    </citation>
    <scope>IDENTIFICATION</scope>
    <source>
        <strain evidence="7">NI907</strain>
    </source>
</reference>
<dbReference type="GO" id="GO:0003676">
    <property type="term" value="F:nucleic acid binding"/>
    <property type="evidence" value="ECO:0007669"/>
    <property type="project" value="InterPro"/>
</dbReference>
<dbReference type="PANTHER" id="PTHR33481">
    <property type="entry name" value="REVERSE TRANSCRIPTASE"/>
    <property type="match status" value="1"/>
</dbReference>
<feature type="compositionally biased region" description="Basic and acidic residues" evidence="3">
    <location>
        <begin position="1581"/>
        <end position="1601"/>
    </location>
</feature>